<dbReference type="PaxDb" id="3218-PP1S281_52V6.1"/>
<evidence type="ECO:0000313" key="1">
    <source>
        <dbReference type="EMBL" id="PNR60083.1"/>
    </source>
</evidence>
<protein>
    <submittedName>
        <fullName evidence="1 2">Uncharacterized protein</fullName>
    </submittedName>
</protein>
<accession>A9TPK7</accession>
<proteinExistence type="predicted"/>
<gene>
    <name evidence="1" type="ORF">PHYPA_002876</name>
</gene>
<evidence type="ECO:0000313" key="2">
    <source>
        <dbReference type="EnsemblPlants" id="Pp3c2_18240V3.1"/>
    </source>
</evidence>
<dbReference type="EnsemblPlants" id="Pp3c2_18240V3.1">
    <property type="protein sequence ID" value="Pp3c2_18240V3.1"/>
    <property type="gene ID" value="Pp3c2_18240"/>
</dbReference>
<keyword evidence="3" id="KW-1185">Reference proteome</keyword>
<name>A9TPK7_PHYPA</name>
<reference evidence="1 3" key="2">
    <citation type="journal article" date="2018" name="Plant J.">
        <title>The Physcomitrella patens chromosome-scale assembly reveals moss genome structure and evolution.</title>
        <authorList>
            <person name="Lang D."/>
            <person name="Ullrich K.K."/>
            <person name="Murat F."/>
            <person name="Fuchs J."/>
            <person name="Jenkins J."/>
            <person name="Haas F.B."/>
            <person name="Piednoel M."/>
            <person name="Gundlach H."/>
            <person name="Van Bel M."/>
            <person name="Meyberg R."/>
            <person name="Vives C."/>
            <person name="Morata J."/>
            <person name="Symeonidi A."/>
            <person name="Hiss M."/>
            <person name="Muchero W."/>
            <person name="Kamisugi Y."/>
            <person name="Saleh O."/>
            <person name="Blanc G."/>
            <person name="Decker E.L."/>
            <person name="van Gessel N."/>
            <person name="Grimwood J."/>
            <person name="Hayes R.D."/>
            <person name="Graham S.W."/>
            <person name="Gunter L.E."/>
            <person name="McDaniel S.F."/>
            <person name="Hoernstein S.N.W."/>
            <person name="Larsson A."/>
            <person name="Li F.W."/>
            <person name="Perroud P.F."/>
            <person name="Phillips J."/>
            <person name="Ranjan P."/>
            <person name="Rokshar D.S."/>
            <person name="Rothfels C.J."/>
            <person name="Schneider L."/>
            <person name="Shu S."/>
            <person name="Stevenson D.W."/>
            <person name="Thummler F."/>
            <person name="Tillich M."/>
            <person name="Villarreal Aguilar J.C."/>
            <person name="Widiez T."/>
            <person name="Wong G.K."/>
            <person name="Wymore A."/>
            <person name="Zhang Y."/>
            <person name="Zimmer A.D."/>
            <person name="Quatrano R.S."/>
            <person name="Mayer K.F.X."/>
            <person name="Goodstein D."/>
            <person name="Casacuberta J.M."/>
            <person name="Vandepoele K."/>
            <person name="Reski R."/>
            <person name="Cuming A.C."/>
            <person name="Tuskan G.A."/>
            <person name="Maumus F."/>
            <person name="Salse J."/>
            <person name="Schmutz J."/>
            <person name="Rensing S.A."/>
        </authorList>
    </citation>
    <scope>NUCLEOTIDE SEQUENCE [LARGE SCALE GENOMIC DNA]</scope>
    <source>
        <strain evidence="2 3">cv. Gransden 2004</strain>
    </source>
</reference>
<dbReference type="AlphaFoldDB" id="A9TPK7"/>
<evidence type="ECO:0000313" key="3">
    <source>
        <dbReference type="Proteomes" id="UP000006727"/>
    </source>
</evidence>
<dbReference type="InParanoid" id="A9TPK7"/>
<dbReference type="Proteomes" id="UP000006727">
    <property type="component" value="Chromosome 2"/>
</dbReference>
<sequence>MPPPNQARQTWKRCFIFKQASPTSPGRCSPTGTPWRPLHAHGFTVTISARNRQFGQSAELVYGQLQFQRAYSGGAFEMHCPEVVGPGREGFFRNYPKILITLNLPDVGINGSILTSLGNCTKLEVLDVALQRAQLATSGLTEAHDFSKNMLRGDELTWKILVALGTSSTWRS</sequence>
<dbReference type="Gramene" id="Pp3c2_18240V3.1">
    <property type="protein sequence ID" value="Pp3c2_18240V3.1"/>
    <property type="gene ID" value="Pp3c2_18240"/>
</dbReference>
<dbReference type="EMBL" id="ABEU02000002">
    <property type="protein sequence ID" value="PNR60083.1"/>
    <property type="molecule type" value="Genomic_DNA"/>
</dbReference>
<reference evidence="1 3" key="1">
    <citation type="journal article" date="2008" name="Science">
        <title>The Physcomitrella genome reveals evolutionary insights into the conquest of land by plants.</title>
        <authorList>
            <person name="Rensing S."/>
            <person name="Lang D."/>
            <person name="Zimmer A."/>
            <person name="Terry A."/>
            <person name="Salamov A."/>
            <person name="Shapiro H."/>
            <person name="Nishiyama T."/>
            <person name="Perroud P.-F."/>
            <person name="Lindquist E."/>
            <person name="Kamisugi Y."/>
            <person name="Tanahashi T."/>
            <person name="Sakakibara K."/>
            <person name="Fujita T."/>
            <person name="Oishi K."/>
            <person name="Shin-I T."/>
            <person name="Kuroki Y."/>
            <person name="Toyoda A."/>
            <person name="Suzuki Y."/>
            <person name="Hashimoto A."/>
            <person name="Yamaguchi K."/>
            <person name="Sugano A."/>
            <person name="Kohara Y."/>
            <person name="Fujiyama A."/>
            <person name="Anterola A."/>
            <person name="Aoki S."/>
            <person name="Ashton N."/>
            <person name="Barbazuk W.B."/>
            <person name="Barker E."/>
            <person name="Bennetzen J."/>
            <person name="Bezanilla M."/>
            <person name="Blankenship R."/>
            <person name="Cho S.H."/>
            <person name="Dutcher S."/>
            <person name="Estelle M."/>
            <person name="Fawcett J.A."/>
            <person name="Gundlach H."/>
            <person name="Hanada K."/>
            <person name="Heyl A."/>
            <person name="Hicks K.A."/>
            <person name="Hugh J."/>
            <person name="Lohr M."/>
            <person name="Mayer K."/>
            <person name="Melkozernov A."/>
            <person name="Murata T."/>
            <person name="Nelson D."/>
            <person name="Pils B."/>
            <person name="Prigge M."/>
            <person name="Reiss B."/>
            <person name="Renner T."/>
            <person name="Rombauts S."/>
            <person name="Rushton P."/>
            <person name="Sanderfoot A."/>
            <person name="Schween G."/>
            <person name="Shiu S.-H."/>
            <person name="Stueber K."/>
            <person name="Theodoulou F.L."/>
            <person name="Tu H."/>
            <person name="Van de Peer Y."/>
            <person name="Verrier P.J."/>
            <person name="Waters E."/>
            <person name="Wood A."/>
            <person name="Yang L."/>
            <person name="Cove D."/>
            <person name="Cuming A."/>
            <person name="Hasebe M."/>
            <person name="Lucas S."/>
            <person name="Mishler D.B."/>
            <person name="Reski R."/>
            <person name="Grigoriev I."/>
            <person name="Quatrano R.S."/>
            <person name="Boore J.L."/>
        </authorList>
    </citation>
    <scope>NUCLEOTIDE SEQUENCE [LARGE SCALE GENOMIC DNA]</scope>
    <source>
        <strain evidence="2 3">cv. Gransden 2004</strain>
    </source>
</reference>
<organism evidence="1">
    <name type="scientific">Physcomitrium patens</name>
    <name type="common">Spreading-leaved earth moss</name>
    <name type="synonym">Physcomitrella patens</name>
    <dbReference type="NCBI Taxonomy" id="3218"/>
    <lineage>
        <taxon>Eukaryota</taxon>
        <taxon>Viridiplantae</taxon>
        <taxon>Streptophyta</taxon>
        <taxon>Embryophyta</taxon>
        <taxon>Bryophyta</taxon>
        <taxon>Bryophytina</taxon>
        <taxon>Bryopsida</taxon>
        <taxon>Funariidae</taxon>
        <taxon>Funariales</taxon>
        <taxon>Funariaceae</taxon>
        <taxon>Physcomitrium</taxon>
    </lineage>
</organism>
<reference evidence="2" key="3">
    <citation type="submission" date="2020-12" db="UniProtKB">
        <authorList>
            <consortium name="EnsemblPlants"/>
        </authorList>
    </citation>
    <scope>IDENTIFICATION</scope>
</reference>